<dbReference type="Pfam" id="PF01217">
    <property type="entry name" value="Clat_adaptor_s"/>
    <property type="match status" value="2"/>
</dbReference>
<gene>
    <name evidence="7" type="ORF">MUK42_16902</name>
</gene>
<dbReference type="Proteomes" id="UP001055439">
    <property type="component" value="Chromosome 8"/>
</dbReference>
<dbReference type="InterPro" id="IPR011012">
    <property type="entry name" value="Longin-like_dom_sf"/>
</dbReference>
<dbReference type="PANTHER" id="PTHR11753">
    <property type="entry name" value="ADAPTOR COMPLEXES SMALL SUBUNIT FAMILY"/>
    <property type="match status" value="1"/>
</dbReference>
<dbReference type="GO" id="GO:0012505">
    <property type="term" value="C:endomembrane system"/>
    <property type="evidence" value="ECO:0007669"/>
    <property type="project" value="UniProtKB-SubCell"/>
</dbReference>
<name>A0A9E7HMQ6_9LILI</name>
<evidence type="ECO:0000256" key="2">
    <source>
        <dbReference type="ARBA" id="ARBA00006972"/>
    </source>
</evidence>
<dbReference type="InterPro" id="IPR022775">
    <property type="entry name" value="AP_mu_sigma_su"/>
</dbReference>
<evidence type="ECO:0000313" key="8">
    <source>
        <dbReference type="Proteomes" id="UP001055439"/>
    </source>
</evidence>
<accession>A0A9E7HMQ6</accession>
<dbReference type="InterPro" id="IPR016635">
    <property type="entry name" value="AP_complex_ssu"/>
</dbReference>
<feature type="domain" description="AP complex mu/sigma subunit" evidence="6">
    <location>
        <begin position="86"/>
        <end position="119"/>
    </location>
</feature>
<evidence type="ECO:0000256" key="4">
    <source>
        <dbReference type="ARBA" id="ARBA00022927"/>
    </source>
</evidence>
<evidence type="ECO:0000313" key="7">
    <source>
        <dbReference type="EMBL" id="URE33017.1"/>
    </source>
</evidence>
<sequence length="140" mass="15641">MIRAVIVMNTQGKPRLLKFYEFQPPEKQQELTRSVFAGQGALLSGRPDNVSNFVEADAIFGPGTRLIYNNQMKTTVFMYVELGSSYVQMHTILDEIIFGGQVLETSSERVLKAVEEISRLEKSSSSVSFVPKSVSGRFGR</sequence>
<keyword evidence="5" id="KW-0472">Membrane</keyword>
<comment type="subcellular location">
    <subcellularLocation>
        <location evidence="1">Endomembrane system</location>
    </subcellularLocation>
</comment>
<feature type="domain" description="AP complex mu/sigma subunit" evidence="6">
    <location>
        <begin position="1"/>
        <end position="72"/>
    </location>
</feature>
<evidence type="ECO:0000256" key="5">
    <source>
        <dbReference type="ARBA" id="ARBA00023136"/>
    </source>
</evidence>
<dbReference type="AlphaFoldDB" id="A0A9E7HMQ6"/>
<protein>
    <submittedName>
        <fullName evidence="7">AP-3 complex subunit</fullName>
    </submittedName>
</protein>
<dbReference type="EMBL" id="CP097510">
    <property type="protein sequence ID" value="URE33017.1"/>
    <property type="molecule type" value="Genomic_DNA"/>
</dbReference>
<dbReference type="Gene3D" id="3.30.450.60">
    <property type="match status" value="2"/>
</dbReference>
<keyword evidence="3" id="KW-0813">Transport</keyword>
<keyword evidence="4" id="KW-0653">Protein transport</keyword>
<proteinExistence type="inferred from homology"/>
<dbReference type="SUPFAM" id="SSF64356">
    <property type="entry name" value="SNARE-like"/>
    <property type="match status" value="1"/>
</dbReference>
<evidence type="ECO:0000259" key="6">
    <source>
        <dbReference type="Pfam" id="PF01217"/>
    </source>
</evidence>
<evidence type="ECO:0000256" key="3">
    <source>
        <dbReference type="ARBA" id="ARBA00022448"/>
    </source>
</evidence>
<dbReference type="GO" id="GO:0015031">
    <property type="term" value="P:protein transport"/>
    <property type="evidence" value="ECO:0007669"/>
    <property type="project" value="UniProtKB-KW"/>
</dbReference>
<evidence type="ECO:0000256" key="1">
    <source>
        <dbReference type="ARBA" id="ARBA00004308"/>
    </source>
</evidence>
<comment type="similarity">
    <text evidence="2">Belongs to the adaptor complexes small subunit family.</text>
</comment>
<dbReference type="OrthoDB" id="10261046at2759"/>
<organism evidence="7 8">
    <name type="scientific">Musa troglodytarum</name>
    <name type="common">fe'i banana</name>
    <dbReference type="NCBI Taxonomy" id="320322"/>
    <lineage>
        <taxon>Eukaryota</taxon>
        <taxon>Viridiplantae</taxon>
        <taxon>Streptophyta</taxon>
        <taxon>Embryophyta</taxon>
        <taxon>Tracheophyta</taxon>
        <taxon>Spermatophyta</taxon>
        <taxon>Magnoliopsida</taxon>
        <taxon>Liliopsida</taxon>
        <taxon>Zingiberales</taxon>
        <taxon>Musaceae</taxon>
        <taxon>Musa</taxon>
    </lineage>
</organism>
<keyword evidence="8" id="KW-1185">Reference proteome</keyword>
<reference evidence="7" key="1">
    <citation type="submission" date="2022-05" db="EMBL/GenBank/DDBJ databases">
        <title>The Musa troglodytarum L. genome provides insights into the mechanism of non-climacteric behaviour and enrichment of carotenoids.</title>
        <authorList>
            <person name="Wang J."/>
        </authorList>
    </citation>
    <scope>NUCLEOTIDE SEQUENCE</scope>
    <source>
        <tissue evidence="7">Leaf</tissue>
    </source>
</reference>